<keyword evidence="3" id="KW-0271">Exosome</keyword>
<evidence type="ECO:0000313" key="8">
    <source>
        <dbReference type="Proteomes" id="UP001487740"/>
    </source>
</evidence>
<dbReference type="InterPro" id="IPR025721">
    <property type="entry name" value="Exosome_cplx_N_dom"/>
</dbReference>
<proteinExistence type="predicted"/>
<evidence type="ECO:0008006" key="9">
    <source>
        <dbReference type="Google" id="ProtNLM"/>
    </source>
</evidence>
<dbReference type="Gene3D" id="2.40.50.100">
    <property type="match status" value="1"/>
</dbReference>
<keyword evidence="4" id="KW-1133">Transmembrane helix</keyword>
<organism evidence="7 8">
    <name type="scientific">Scylla paramamosain</name>
    <name type="common">Mud crab</name>
    <dbReference type="NCBI Taxonomy" id="85552"/>
    <lineage>
        <taxon>Eukaryota</taxon>
        <taxon>Metazoa</taxon>
        <taxon>Ecdysozoa</taxon>
        <taxon>Arthropoda</taxon>
        <taxon>Crustacea</taxon>
        <taxon>Multicrustacea</taxon>
        <taxon>Malacostraca</taxon>
        <taxon>Eumalacostraca</taxon>
        <taxon>Eucarida</taxon>
        <taxon>Decapoda</taxon>
        <taxon>Pleocyemata</taxon>
        <taxon>Brachyura</taxon>
        <taxon>Eubrachyura</taxon>
        <taxon>Portunoidea</taxon>
        <taxon>Portunidae</taxon>
        <taxon>Portuninae</taxon>
        <taxon>Scylla</taxon>
    </lineage>
</organism>
<comment type="caution">
    <text evidence="7">The sequence shown here is derived from an EMBL/GenBank/DDBJ whole genome shotgun (WGS) entry which is preliminary data.</text>
</comment>
<feature type="transmembrane region" description="Helical" evidence="4">
    <location>
        <begin position="48"/>
        <end position="66"/>
    </location>
</feature>
<dbReference type="InterPro" id="IPR039771">
    <property type="entry name" value="Csl4"/>
</dbReference>
<evidence type="ECO:0000256" key="1">
    <source>
        <dbReference type="ARBA" id="ARBA00004604"/>
    </source>
</evidence>
<dbReference type="GO" id="GO:0000176">
    <property type="term" value="C:nuclear exosome (RNase complex)"/>
    <property type="evidence" value="ECO:0007669"/>
    <property type="project" value="TreeGrafter"/>
</dbReference>
<dbReference type="GO" id="GO:0006396">
    <property type="term" value="P:RNA processing"/>
    <property type="evidence" value="ECO:0007669"/>
    <property type="project" value="InterPro"/>
</dbReference>
<protein>
    <recommendedName>
        <fullName evidence="9">Exosome complex component CSL4</fullName>
    </recommendedName>
</protein>
<accession>A0AAW0THJ5</accession>
<evidence type="ECO:0000259" key="6">
    <source>
        <dbReference type="Pfam" id="PF14382"/>
    </source>
</evidence>
<keyword evidence="4" id="KW-0472">Membrane</keyword>
<reference evidence="7 8" key="1">
    <citation type="submission" date="2023-03" db="EMBL/GenBank/DDBJ databases">
        <title>High-quality genome of Scylla paramamosain provides insights in environmental adaptation.</title>
        <authorList>
            <person name="Zhang L."/>
        </authorList>
    </citation>
    <scope>NUCLEOTIDE SEQUENCE [LARGE SCALE GENOMIC DNA]</scope>
    <source>
        <strain evidence="7">LZ_2023a</strain>
        <tissue evidence="7">Muscle</tissue>
    </source>
</reference>
<evidence type="ECO:0000256" key="4">
    <source>
        <dbReference type="SAM" id="Phobius"/>
    </source>
</evidence>
<evidence type="ECO:0000313" key="7">
    <source>
        <dbReference type="EMBL" id="KAK8387149.1"/>
    </source>
</evidence>
<dbReference type="PANTHER" id="PTHR12686:SF8">
    <property type="entry name" value="EXOSOME COMPLEX COMPONENT CSL4"/>
    <property type="match status" value="1"/>
</dbReference>
<feature type="domain" description="Exosome complex component CSL4 C-terminal" evidence="5">
    <location>
        <begin position="173"/>
        <end position="207"/>
    </location>
</feature>
<dbReference type="Pfam" id="PF10447">
    <property type="entry name" value="EXOSC1"/>
    <property type="match status" value="1"/>
</dbReference>
<dbReference type="GO" id="GO:0005730">
    <property type="term" value="C:nucleolus"/>
    <property type="evidence" value="ECO:0007669"/>
    <property type="project" value="UniProtKB-SubCell"/>
</dbReference>
<dbReference type="InterPro" id="IPR012340">
    <property type="entry name" value="NA-bd_OB-fold"/>
</dbReference>
<dbReference type="SUPFAM" id="SSF110324">
    <property type="entry name" value="Ribosomal L27 protein-like"/>
    <property type="match status" value="1"/>
</dbReference>
<evidence type="ECO:0000256" key="3">
    <source>
        <dbReference type="ARBA" id="ARBA00022835"/>
    </source>
</evidence>
<dbReference type="EMBL" id="JARAKH010000030">
    <property type="protein sequence ID" value="KAK8387149.1"/>
    <property type="molecule type" value="Genomic_DNA"/>
</dbReference>
<keyword evidence="4" id="KW-0812">Transmembrane</keyword>
<dbReference type="SUPFAM" id="SSF50249">
    <property type="entry name" value="Nucleic acid-binding proteins"/>
    <property type="match status" value="1"/>
</dbReference>
<dbReference type="AlphaFoldDB" id="A0AAW0THJ5"/>
<dbReference type="Pfam" id="PF14382">
    <property type="entry name" value="ECR1_N"/>
    <property type="match status" value="1"/>
</dbReference>
<dbReference type="Proteomes" id="UP001487740">
    <property type="component" value="Unassembled WGS sequence"/>
</dbReference>
<evidence type="ECO:0000259" key="5">
    <source>
        <dbReference type="Pfam" id="PF10447"/>
    </source>
</evidence>
<comment type="subcellular location">
    <subcellularLocation>
        <location evidence="1">Nucleus</location>
        <location evidence="1">Nucleolus</location>
    </subcellularLocation>
</comment>
<name>A0AAW0THJ5_SCYPA</name>
<keyword evidence="8" id="KW-1185">Reference proteome</keyword>
<dbReference type="GO" id="GO:0005737">
    <property type="term" value="C:cytoplasm"/>
    <property type="evidence" value="ECO:0007669"/>
    <property type="project" value="TreeGrafter"/>
</dbReference>
<dbReference type="Gene3D" id="2.40.50.140">
    <property type="entry name" value="Nucleic acid-binding proteins"/>
    <property type="match status" value="1"/>
</dbReference>
<sequence length="262" mass="28760">MPERVMAERVTGERVMRAEGEVSRCGPAGWDAVVKSSESERRVREEAVGTYVMLMLVVVVVVAVVTSKGNHSEEAEIIVCRMKNGNGHILCVPGQRLCEASSSHVGGEGTYTFNKYIYASLIGRVVVEPQRDLHIVKVTSGQQGTVMPEAGSIVTCRVLSVNPSQATVSIICGTVRKQNVRDHQIDTVEMYNCFRPDDIILAVVMSLGDLRNYELSTARSELGVVTAHCEEGHPLVPASWTTMKCKCRMEKRKVAKVMPPKT</sequence>
<feature type="domain" description="Exosome complex component N-terminal" evidence="6">
    <location>
        <begin position="90"/>
        <end position="127"/>
    </location>
</feature>
<keyword evidence="2" id="KW-0963">Cytoplasm</keyword>
<gene>
    <name evidence="7" type="ORF">O3P69_018069</name>
</gene>
<dbReference type="GO" id="GO:0003723">
    <property type="term" value="F:RNA binding"/>
    <property type="evidence" value="ECO:0007669"/>
    <property type="project" value="InterPro"/>
</dbReference>
<dbReference type="PANTHER" id="PTHR12686">
    <property type="entry name" value="3'-5' EXORIBONUCLEASE CSL4-RELATED"/>
    <property type="match status" value="1"/>
</dbReference>
<evidence type="ECO:0000256" key="2">
    <source>
        <dbReference type="ARBA" id="ARBA00022490"/>
    </source>
</evidence>
<dbReference type="InterPro" id="IPR019495">
    <property type="entry name" value="EXOSC1_C"/>
</dbReference>